<dbReference type="PANTHER" id="PTHR43283">
    <property type="entry name" value="BETA-LACTAMASE-RELATED"/>
    <property type="match status" value="1"/>
</dbReference>
<dbReference type="InterPro" id="IPR050789">
    <property type="entry name" value="Diverse_Enzym_Activities"/>
</dbReference>
<gene>
    <name evidence="2" type="ORF">HQ497_03455</name>
</gene>
<accession>A0A972VVN0</accession>
<evidence type="ECO:0000259" key="1">
    <source>
        <dbReference type="Pfam" id="PF00144"/>
    </source>
</evidence>
<dbReference type="Gene3D" id="3.40.710.10">
    <property type="entry name" value="DD-peptidase/beta-lactamase superfamily"/>
    <property type="match status" value="1"/>
</dbReference>
<dbReference type="Proteomes" id="UP000754644">
    <property type="component" value="Unassembled WGS sequence"/>
</dbReference>
<reference evidence="2" key="1">
    <citation type="submission" date="2020-05" db="EMBL/GenBank/DDBJ databases">
        <title>Sulfur intermediates as new biogeochemical hubs in an aquatic model microbial ecosystem.</title>
        <authorList>
            <person name="Vigneron A."/>
        </authorList>
    </citation>
    <scope>NUCLEOTIDE SEQUENCE</scope>
    <source>
        <strain evidence="2">Bin.250</strain>
    </source>
</reference>
<dbReference type="AlphaFoldDB" id="A0A972VVN0"/>
<evidence type="ECO:0000313" key="3">
    <source>
        <dbReference type="Proteomes" id="UP000754644"/>
    </source>
</evidence>
<organism evidence="2 3">
    <name type="scientific">SAR86 cluster bacterium</name>
    <dbReference type="NCBI Taxonomy" id="2030880"/>
    <lineage>
        <taxon>Bacteria</taxon>
        <taxon>Pseudomonadati</taxon>
        <taxon>Pseudomonadota</taxon>
        <taxon>Gammaproteobacteria</taxon>
        <taxon>SAR86 cluster</taxon>
    </lineage>
</organism>
<dbReference type="Pfam" id="PF00144">
    <property type="entry name" value="Beta-lactamase"/>
    <property type="match status" value="1"/>
</dbReference>
<dbReference type="EMBL" id="JABMOJ010000122">
    <property type="protein sequence ID" value="NQV64401.1"/>
    <property type="molecule type" value="Genomic_DNA"/>
</dbReference>
<dbReference type="InterPro" id="IPR012338">
    <property type="entry name" value="Beta-lactam/transpept-like"/>
</dbReference>
<comment type="caution">
    <text evidence="2">The sequence shown here is derived from an EMBL/GenBank/DDBJ whole genome shotgun (WGS) entry which is preliminary data.</text>
</comment>
<dbReference type="SUPFAM" id="SSF56601">
    <property type="entry name" value="beta-lactamase/transpeptidase-like"/>
    <property type="match status" value="1"/>
</dbReference>
<evidence type="ECO:0000313" key="2">
    <source>
        <dbReference type="EMBL" id="NQV64401.1"/>
    </source>
</evidence>
<sequence>MSSARLQSITTWLEQQVKSNRLAGCSALVARHGEVVYQQAVGHADVEAAKPFANDTIVRAYSMSKPITTVAAMMLYEEGCFQLDDPVALYLPEFLETRVWAGGNASLDETTAQETPMTVRHLMTHTSGLTYGFMQANVVDAAYRQTGVGQPSDVKDLEEWVRRAAALPLICQPGAQWNYSISTDVLGRLVEVWSGLSLAGFFQSRIFIPLQMLDTGFHVEAENQARFAALYSPLSGADMSHVAKSGDALAAAKTPGIKLQEGSAKSSYFEPASLFSGGGGLVSSMADYARFCQMLLNKGELDGERLLGRKTVEYMRTNQLPNNGDMADMGQPVWSETSYDGIGFGLGFAVVLDPVKAHIITSVGEHHWGGAASTFFWIDPLEDLYVIFLTQLIPSSTYPIRRELRSRVYQALIGD</sequence>
<protein>
    <submittedName>
        <fullName evidence="2">Beta-lactamase family protein</fullName>
    </submittedName>
</protein>
<dbReference type="PANTHER" id="PTHR43283:SF3">
    <property type="entry name" value="BETA-LACTAMASE FAMILY PROTEIN (AFU_ORTHOLOGUE AFUA_5G07500)"/>
    <property type="match status" value="1"/>
</dbReference>
<dbReference type="InterPro" id="IPR001466">
    <property type="entry name" value="Beta-lactam-related"/>
</dbReference>
<feature type="domain" description="Beta-lactamase-related" evidence="1">
    <location>
        <begin position="11"/>
        <end position="394"/>
    </location>
</feature>
<name>A0A972VVN0_9GAMM</name>
<proteinExistence type="predicted"/>